<proteinExistence type="inferred from homology"/>
<dbReference type="InterPro" id="IPR003593">
    <property type="entry name" value="AAA+_ATPase"/>
</dbReference>
<evidence type="ECO:0000313" key="5">
    <source>
        <dbReference type="EMBL" id="CDI02286.1"/>
    </source>
</evidence>
<organism evidence="5 6">
    <name type="scientific">Candidatus Competibacter denitrificans Run_A_D11</name>
    <dbReference type="NCBI Taxonomy" id="1400863"/>
    <lineage>
        <taxon>Bacteria</taxon>
        <taxon>Pseudomonadati</taxon>
        <taxon>Pseudomonadota</taxon>
        <taxon>Gammaproteobacteria</taxon>
        <taxon>Candidatus Competibacteraceae</taxon>
        <taxon>Candidatus Competibacter</taxon>
    </lineage>
</organism>
<evidence type="ECO:0000256" key="3">
    <source>
        <dbReference type="ARBA" id="ARBA00022840"/>
    </source>
</evidence>
<evidence type="ECO:0000256" key="1">
    <source>
        <dbReference type="ARBA" id="ARBA00006354"/>
    </source>
</evidence>
<name>W6M3J9_9GAMM</name>
<dbReference type="Pfam" id="PF13335">
    <property type="entry name" value="Mg_chelatase_C"/>
    <property type="match status" value="1"/>
</dbReference>
<dbReference type="PANTHER" id="PTHR32039:SF7">
    <property type="entry name" value="COMPETENCE PROTEIN COMM"/>
    <property type="match status" value="1"/>
</dbReference>
<dbReference type="STRING" id="1400863.BN873_270082"/>
<dbReference type="CDD" id="cd00009">
    <property type="entry name" value="AAA"/>
    <property type="match status" value="1"/>
</dbReference>
<dbReference type="SUPFAM" id="SSF52540">
    <property type="entry name" value="P-loop containing nucleoside triphosphate hydrolases"/>
    <property type="match status" value="1"/>
</dbReference>
<dbReference type="GO" id="GO:0005524">
    <property type="term" value="F:ATP binding"/>
    <property type="evidence" value="ECO:0007669"/>
    <property type="project" value="UniProtKB-KW"/>
</dbReference>
<dbReference type="Pfam" id="PF01078">
    <property type="entry name" value="Mg_chelatase"/>
    <property type="match status" value="1"/>
</dbReference>
<dbReference type="InterPro" id="IPR027417">
    <property type="entry name" value="P-loop_NTPase"/>
</dbReference>
<evidence type="ECO:0000313" key="6">
    <source>
        <dbReference type="Proteomes" id="UP000035760"/>
    </source>
</evidence>
<dbReference type="AlphaFoldDB" id="W6M3J9"/>
<dbReference type="Gene3D" id="3.30.230.10">
    <property type="match status" value="1"/>
</dbReference>
<dbReference type="Gene3D" id="3.40.50.300">
    <property type="entry name" value="P-loop containing nucleotide triphosphate hydrolases"/>
    <property type="match status" value="1"/>
</dbReference>
<dbReference type="PANTHER" id="PTHR32039">
    <property type="entry name" value="MAGNESIUM-CHELATASE SUBUNIT CHLI"/>
    <property type="match status" value="1"/>
</dbReference>
<dbReference type="InterPro" id="IPR020568">
    <property type="entry name" value="Ribosomal_Su5_D2-typ_SF"/>
</dbReference>
<dbReference type="SUPFAM" id="SSF54211">
    <property type="entry name" value="Ribosomal protein S5 domain 2-like"/>
    <property type="match status" value="1"/>
</dbReference>
<feature type="domain" description="AAA+ ATPase" evidence="4">
    <location>
        <begin position="211"/>
        <end position="393"/>
    </location>
</feature>
<dbReference type="RefSeq" id="WP_048672292.1">
    <property type="nucleotide sequence ID" value="NZ_CBTJ020000033.1"/>
</dbReference>
<accession>W6M3J9</accession>
<dbReference type="Pfam" id="PF13541">
    <property type="entry name" value="ChlI"/>
    <property type="match status" value="1"/>
</dbReference>
<dbReference type="InterPro" id="IPR014721">
    <property type="entry name" value="Ribsml_uS5_D2-typ_fold_subgr"/>
</dbReference>
<dbReference type="InterPro" id="IPR045006">
    <property type="entry name" value="CHLI-like"/>
</dbReference>
<dbReference type="Proteomes" id="UP000035760">
    <property type="component" value="Unassembled WGS sequence"/>
</dbReference>
<dbReference type="NCBIfam" id="TIGR00368">
    <property type="entry name" value="YifB family Mg chelatase-like AAA ATPase"/>
    <property type="match status" value="1"/>
</dbReference>
<dbReference type="EMBL" id="CBTJ020000033">
    <property type="protein sequence ID" value="CDI02286.1"/>
    <property type="molecule type" value="Genomic_DNA"/>
</dbReference>
<dbReference type="OrthoDB" id="9813147at2"/>
<dbReference type="NCBIfam" id="NF007365">
    <property type="entry name" value="PRK09862.1"/>
    <property type="match status" value="1"/>
</dbReference>
<evidence type="ECO:0000259" key="4">
    <source>
        <dbReference type="SMART" id="SM00382"/>
    </source>
</evidence>
<reference evidence="5" key="1">
    <citation type="submission" date="2013-07" db="EMBL/GenBank/DDBJ databases">
        <authorList>
            <person name="McIlroy S."/>
        </authorList>
    </citation>
    <scope>NUCLEOTIDE SEQUENCE [LARGE SCALE GENOMIC DNA]</scope>
    <source>
        <strain evidence="5">Run_A_D11</strain>
    </source>
</reference>
<reference evidence="5" key="2">
    <citation type="submission" date="2014-03" db="EMBL/GenBank/DDBJ databases">
        <title>Candidatus Competibacter-lineage genomes retrieved from metagenomes reveal functional metabolic diversity.</title>
        <authorList>
            <person name="McIlroy S.J."/>
            <person name="Albertsen M."/>
            <person name="Andresen E.K."/>
            <person name="Saunders A.M."/>
            <person name="Kristiansen R."/>
            <person name="Stokholm-Bjerregaard M."/>
            <person name="Nielsen K.L."/>
            <person name="Nielsen P.H."/>
        </authorList>
    </citation>
    <scope>NUCLEOTIDE SEQUENCE</scope>
    <source>
        <strain evidence="5">Run_A_D11</strain>
    </source>
</reference>
<dbReference type="SMART" id="SM00382">
    <property type="entry name" value="AAA"/>
    <property type="match status" value="1"/>
</dbReference>
<dbReference type="InterPro" id="IPR000523">
    <property type="entry name" value="Mg_chelatse_chII-like_cat_dom"/>
</dbReference>
<sequence length="508" mass="54987">MSLAIIYTRAQVGIHAPLVSVEVHLSSGLPGLFIVGLPEAAVKESKDRVRGAILNSQLEFPSRRITINLAPADLPKEGGRFDLPIALGILAASGQINREMLDRYEFLGELALGGELRGVRGVLPAALACRDAKRTLLVPRVNTEEALLVGDAAVLGATHLLEICRHLATGTVLKPPTAHPMPIPEALAERDLSDVRGQHHAKRALEIAAAGGHNLLFIGPPGTGKTMLASRLPGILPPLSNVEALETAAIASISAHGLDLQRWAARPFRAPHHTASGAALVGGGSQPRPGEISLAHHGVLFLDELPEFDRHVLEVLREPLESGRITISRAARQADFPARFQLVAAMNPCPCGYLGDSERRCACGSEQVRRYRGRISGPLIDRIDLHIEVPRLAHRLLRGETAEESSATVRARVCKARDRQLQRIGKPNSALTTREIERHCTLSEADHRLLERALERLGLSPRAYHRILKVARTIADMAGSDSIGTPHLTEALSYRALDRTLAHQNDGR</sequence>
<keyword evidence="2" id="KW-0547">Nucleotide-binding</keyword>
<protein>
    <submittedName>
        <fullName evidence="5">Magnesium chelatase, competence related protein (ComM)</fullName>
    </submittedName>
</protein>
<dbReference type="InterPro" id="IPR004482">
    <property type="entry name" value="Mg_chelat-rel"/>
</dbReference>
<keyword evidence="3" id="KW-0067">ATP-binding</keyword>
<keyword evidence="6" id="KW-1185">Reference proteome</keyword>
<gene>
    <name evidence="5" type="ORF">BN873_270082</name>
</gene>
<comment type="similarity">
    <text evidence="1">Belongs to the Mg-chelatase subunits D/I family. ComM subfamily.</text>
</comment>
<dbReference type="InterPro" id="IPR001208">
    <property type="entry name" value="MCM_dom"/>
</dbReference>
<dbReference type="InterPro" id="IPR025158">
    <property type="entry name" value="Mg_chelat-rel_C"/>
</dbReference>
<comment type="caution">
    <text evidence="5">The sequence shown here is derived from an EMBL/GenBank/DDBJ whole genome shotgun (WGS) entry which is preliminary data.</text>
</comment>
<dbReference type="PRINTS" id="PR01657">
    <property type="entry name" value="MCMFAMILY"/>
</dbReference>
<evidence type="ECO:0000256" key="2">
    <source>
        <dbReference type="ARBA" id="ARBA00022741"/>
    </source>
</evidence>
<dbReference type="GO" id="GO:0003677">
    <property type="term" value="F:DNA binding"/>
    <property type="evidence" value="ECO:0007669"/>
    <property type="project" value="InterPro"/>
</dbReference>